<name>A0ABV0BU59_9SPHI</name>
<keyword evidence="1" id="KW-0732">Signal</keyword>
<evidence type="ECO:0008006" key="4">
    <source>
        <dbReference type="Google" id="ProtNLM"/>
    </source>
</evidence>
<dbReference type="EMBL" id="JBDJNQ010000006">
    <property type="protein sequence ID" value="MEN5378251.1"/>
    <property type="molecule type" value="Genomic_DNA"/>
</dbReference>
<sequence length="290" mass="33210">MKKKALLFLFSITFLLVRAQEQPAAYAVSDEYTLWNFQKGDTAYVFADVAYVRENADTKSKLVDSLQEGAMVVINSEGYNGSTIRGFYAPWHKINFIKNNVKKEGFIWLGLLALNSIRNQEGEQFIYGFKKFRSSTENSPSYYDAELKVFDREKNVIARASYQAEVNDQTGTETKILGGMGLKNIKNIHRSAFLGEACGIATQYYYFAWTGQELIHFPSKMSVSDAGVFYYDETILFPSEHKGDPTMIYKKIVEGENIDDNLDEPNYKETKSQKKYTWDGKTLSELIEMR</sequence>
<dbReference type="Proteomes" id="UP001409291">
    <property type="component" value="Unassembled WGS sequence"/>
</dbReference>
<protein>
    <recommendedName>
        <fullName evidence="4">SH3 domain-containing protein</fullName>
    </recommendedName>
</protein>
<keyword evidence="3" id="KW-1185">Reference proteome</keyword>
<accession>A0ABV0BU59</accession>
<evidence type="ECO:0000313" key="3">
    <source>
        <dbReference type="Proteomes" id="UP001409291"/>
    </source>
</evidence>
<feature type="signal peptide" evidence="1">
    <location>
        <begin position="1"/>
        <end position="19"/>
    </location>
</feature>
<comment type="caution">
    <text evidence="2">The sequence shown here is derived from an EMBL/GenBank/DDBJ whole genome shotgun (WGS) entry which is preliminary data.</text>
</comment>
<evidence type="ECO:0000256" key="1">
    <source>
        <dbReference type="SAM" id="SignalP"/>
    </source>
</evidence>
<feature type="chain" id="PRO_5046120813" description="SH3 domain-containing protein" evidence="1">
    <location>
        <begin position="20"/>
        <end position="290"/>
    </location>
</feature>
<organism evidence="2 3">
    <name type="scientific">Sphingobacterium kitahiroshimense</name>
    <dbReference type="NCBI Taxonomy" id="470446"/>
    <lineage>
        <taxon>Bacteria</taxon>
        <taxon>Pseudomonadati</taxon>
        <taxon>Bacteroidota</taxon>
        <taxon>Sphingobacteriia</taxon>
        <taxon>Sphingobacteriales</taxon>
        <taxon>Sphingobacteriaceae</taxon>
        <taxon>Sphingobacterium</taxon>
    </lineage>
</organism>
<gene>
    <name evidence="2" type="ORF">ABE541_13380</name>
</gene>
<evidence type="ECO:0000313" key="2">
    <source>
        <dbReference type="EMBL" id="MEN5378251.1"/>
    </source>
</evidence>
<reference evidence="2 3" key="1">
    <citation type="submission" date="2024-04" db="EMBL/GenBank/DDBJ databases">
        <title>WGS of bacteria from Torrens River.</title>
        <authorList>
            <person name="Wyrsch E.R."/>
            <person name="Drigo B."/>
        </authorList>
    </citation>
    <scope>NUCLEOTIDE SEQUENCE [LARGE SCALE GENOMIC DNA]</scope>
    <source>
        <strain evidence="2 3">TWI391</strain>
    </source>
</reference>
<dbReference type="RefSeq" id="WP_183916947.1">
    <property type="nucleotide sequence ID" value="NZ_JBDJLH010000001.1"/>
</dbReference>
<proteinExistence type="predicted"/>